<keyword evidence="1" id="KW-0812">Transmembrane</keyword>
<dbReference type="Proteomes" id="UP000663879">
    <property type="component" value="Unassembled WGS sequence"/>
</dbReference>
<organism evidence="2 3">
    <name type="scientific">Brachionus calyciflorus</name>
    <dbReference type="NCBI Taxonomy" id="104777"/>
    <lineage>
        <taxon>Eukaryota</taxon>
        <taxon>Metazoa</taxon>
        <taxon>Spiralia</taxon>
        <taxon>Gnathifera</taxon>
        <taxon>Rotifera</taxon>
        <taxon>Eurotatoria</taxon>
        <taxon>Monogononta</taxon>
        <taxon>Pseudotrocha</taxon>
        <taxon>Ploima</taxon>
        <taxon>Brachionidae</taxon>
        <taxon>Brachionus</taxon>
    </lineage>
</organism>
<reference evidence="2" key="1">
    <citation type="submission" date="2021-02" db="EMBL/GenBank/DDBJ databases">
        <authorList>
            <person name="Nowell W R."/>
        </authorList>
    </citation>
    <scope>NUCLEOTIDE SEQUENCE</scope>
    <source>
        <strain evidence="2">Ploen Becks lab</strain>
    </source>
</reference>
<proteinExistence type="predicted"/>
<feature type="transmembrane region" description="Helical" evidence="1">
    <location>
        <begin position="6"/>
        <end position="27"/>
    </location>
</feature>
<comment type="caution">
    <text evidence="2">The sequence shown here is derived from an EMBL/GenBank/DDBJ whole genome shotgun (WGS) entry which is preliminary data.</text>
</comment>
<keyword evidence="1" id="KW-1133">Transmembrane helix</keyword>
<dbReference type="AlphaFoldDB" id="A0A814CZG6"/>
<evidence type="ECO:0000256" key="1">
    <source>
        <dbReference type="SAM" id="Phobius"/>
    </source>
</evidence>
<evidence type="ECO:0000313" key="2">
    <source>
        <dbReference type="EMBL" id="CAF0947165.1"/>
    </source>
</evidence>
<keyword evidence="1" id="KW-0472">Membrane</keyword>
<keyword evidence="3" id="KW-1185">Reference proteome</keyword>
<accession>A0A814CZG6</accession>
<sequence length="167" mass="19025">MPFLKSHSGCVIFLLSICSMILIINFLEINSMNPCAQTFIRYRNILFSNSTQPPVLNSTVTTTTTTTTTSKMTSTQQITDIVTINYSKTPKVKFKSLIELLPHYRENGDYDPMIEITKQRNCTLVMGISTVKRDIIYLYDTLNSIFSALSYDKLYENDVLLIISIPE</sequence>
<evidence type="ECO:0000313" key="3">
    <source>
        <dbReference type="Proteomes" id="UP000663879"/>
    </source>
</evidence>
<name>A0A814CZG6_9BILA</name>
<protein>
    <submittedName>
        <fullName evidence="2">Uncharacterized protein</fullName>
    </submittedName>
</protein>
<gene>
    <name evidence="2" type="ORF">OXX778_LOCUS13747</name>
</gene>
<feature type="non-terminal residue" evidence="2">
    <location>
        <position position="167"/>
    </location>
</feature>
<dbReference type="EMBL" id="CAJNOC010002699">
    <property type="protein sequence ID" value="CAF0947165.1"/>
    <property type="molecule type" value="Genomic_DNA"/>
</dbReference>